<proteinExistence type="predicted"/>
<gene>
    <name evidence="2" type="ORF">PGLA2088_LOCUS18605</name>
</gene>
<evidence type="ECO:0000313" key="2">
    <source>
        <dbReference type="EMBL" id="CAE8673614.1"/>
    </source>
</evidence>
<reference evidence="2" key="1">
    <citation type="submission" date="2021-02" db="EMBL/GenBank/DDBJ databases">
        <authorList>
            <person name="Dougan E. K."/>
            <person name="Rhodes N."/>
            <person name="Thang M."/>
            <person name="Chan C."/>
        </authorList>
    </citation>
    <scope>NUCLEOTIDE SEQUENCE</scope>
</reference>
<accession>A0A813JCD3</accession>
<evidence type="ECO:0000313" key="3">
    <source>
        <dbReference type="Proteomes" id="UP000626109"/>
    </source>
</evidence>
<feature type="non-terminal residue" evidence="2">
    <location>
        <position position="1"/>
    </location>
</feature>
<comment type="caution">
    <text evidence="2">The sequence shown here is derived from an EMBL/GenBank/DDBJ whole genome shotgun (WGS) entry which is preliminary data.</text>
</comment>
<keyword evidence="1" id="KW-0472">Membrane</keyword>
<dbReference type="Proteomes" id="UP000626109">
    <property type="component" value="Unassembled WGS sequence"/>
</dbReference>
<keyword evidence="1" id="KW-1133">Transmembrane helix</keyword>
<sequence>YEPDGGPAELLCSEPKEPWKTAPARCTPSTGSAALWRSKLRYSALFSLLGIATTAVVVAAGCWREPSRGVHTPVHQGQRIPLPDVME</sequence>
<protein>
    <submittedName>
        <fullName evidence="2">Uncharacterized protein</fullName>
    </submittedName>
</protein>
<feature type="transmembrane region" description="Helical" evidence="1">
    <location>
        <begin position="42"/>
        <end position="63"/>
    </location>
</feature>
<evidence type="ECO:0000256" key="1">
    <source>
        <dbReference type="SAM" id="Phobius"/>
    </source>
</evidence>
<dbReference type="EMBL" id="CAJNNW010024666">
    <property type="protein sequence ID" value="CAE8673614.1"/>
    <property type="molecule type" value="Genomic_DNA"/>
</dbReference>
<name>A0A813JCD3_POLGL</name>
<dbReference type="AlphaFoldDB" id="A0A813JCD3"/>
<keyword evidence="1" id="KW-0812">Transmembrane</keyword>
<organism evidence="2 3">
    <name type="scientific">Polarella glacialis</name>
    <name type="common">Dinoflagellate</name>
    <dbReference type="NCBI Taxonomy" id="89957"/>
    <lineage>
        <taxon>Eukaryota</taxon>
        <taxon>Sar</taxon>
        <taxon>Alveolata</taxon>
        <taxon>Dinophyceae</taxon>
        <taxon>Suessiales</taxon>
        <taxon>Suessiaceae</taxon>
        <taxon>Polarella</taxon>
    </lineage>
</organism>